<dbReference type="HOGENOM" id="CLU_022549_3_1_1"/>
<comment type="subcellular location">
    <subcellularLocation>
        <location evidence="1">Membrane</location>
        <topology evidence="1">Single-pass type II membrane protein</topology>
    </subcellularLocation>
</comment>
<evidence type="ECO:0000256" key="8">
    <source>
        <dbReference type="SAM" id="SignalP"/>
    </source>
</evidence>
<organism evidence="9 10">
    <name type="scientific">Stachybotrys chartarum (strain CBS 109288 / IBT 7711)</name>
    <name type="common">Toxic black mold</name>
    <name type="synonym">Stilbospora chartarum</name>
    <dbReference type="NCBI Taxonomy" id="1280523"/>
    <lineage>
        <taxon>Eukaryota</taxon>
        <taxon>Fungi</taxon>
        <taxon>Dikarya</taxon>
        <taxon>Ascomycota</taxon>
        <taxon>Pezizomycotina</taxon>
        <taxon>Sordariomycetes</taxon>
        <taxon>Hypocreomycetidae</taxon>
        <taxon>Hypocreales</taxon>
        <taxon>Stachybotryaceae</taxon>
        <taxon>Stachybotrys</taxon>
    </lineage>
</organism>
<dbReference type="GO" id="GO:0016020">
    <property type="term" value="C:membrane"/>
    <property type="evidence" value="ECO:0007669"/>
    <property type="project" value="UniProtKB-SubCell"/>
</dbReference>
<keyword evidence="10" id="KW-1185">Reference proteome</keyword>
<dbReference type="PANTHER" id="PTHR23033:SF40">
    <property type="entry name" value="APPLE DOMAIN-CONTAINING PROTEIN"/>
    <property type="match status" value="1"/>
</dbReference>
<evidence type="ECO:0000256" key="3">
    <source>
        <dbReference type="ARBA" id="ARBA00022692"/>
    </source>
</evidence>
<keyword evidence="5" id="KW-1133">Transmembrane helix</keyword>
<feature type="region of interest" description="Disordered" evidence="7">
    <location>
        <begin position="379"/>
        <end position="399"/>
    </location>
</feature>
<sequence length="520" mass="59678">MLTTFRSWKAALLVGMTLLLLVPLYQLRDYSTAVEYKDYIYNHISKYLHYEGGVYNNTLYQEGAEDTVLKQFNFSAPCKDFPDTNGILLVMKTGATEAFDKLPTQLLTSMQCLPDFLLFSDLEQQIGRYHIYNVLDRVNETIKAAKSEFRLYDAQQACPVSQKDCTSGMRGAWDLDKYKFLNMVERTWSMRPDMEWYVFAEADTYVVWSNLVHWLRERADPVESPYVGSVALINGFPFAHGGSGYVVSGAFMKKMVELIPELAAKYDEKATTECCGDLLISMALDEVGAKVKQAHPMFNGEKPNTLPYGPGHWCEPILTMHHMNPEEVSAVWQYEQTRTKSEIMQIKDLYYTFFAPHLIPFRREWSNMAEDTCYIAPDDAAQEDAGGREKSRQKKEDEKNAIEKLAHTSAFACSLVCEAAGLDITDEEYSAIENDTDRRKFIRSKYADKGADVAFMKDRKCFQWKFQRNMCCTGKSFKLGTPKREAEEKNKFTSGWFVQGINDWIDARGECDSIAWRDPR</sequence>
<dbReference type="Proteomes" id="UP000028045">
    <property type="component" value="Unassembled WGS sequence"/>
</dbReference>
<evidence type="ECO:0008006" key="11">
    <source>
        <dbReference type="Google" id="ProtNLM"/>
    </source>
</evidence>
<keyword evidence="4" id="KW-0735">Signal-anchor</keyword>
<dbReference type="EMBL" id="KL648717">
    <property type="protein sequence ID" value="KEY65039.1"/>
    <property type="molecule type" value="Genomic_DNA"/>
</dbReference>
<name>A0A084AIB0_STACB</name>
<dbReference type="OrthoDB" id="414175at2759"/>
<reference evidence="9 10" key="1">
    <citation type="journal article" date="2014" name="BMC Genomics">
        <title>Comparative genome sequencing reveals chemotype-specific gene clusters in the toxigenic black mold Stachybotrys.</title>
        <authorList>
            <person name="Semeiks J."/>
            <person name="Borek D."/>
            <person name="Otwinowski Z."/>
            <person name="Grishin N.V."/>
        </authorList>
    </citation>
    <scope>NUCLEOTIDE SEQUENCE [LARGE SCALE GENOMIC DNA]</scope>
    <source>
        <strain evidence="10">CBS 109288 / IBT 7711</strain>
    </source>
</reference>
<feature type="signal peptide" evidence="8">
    <location>
        <begin position="1"/>
        <end position="27"/>
    </location>
</feature>
<keyword evidence="6" id="KW-0472">Membrane</keyword>
<protein>
    <recommendedName>
        <fullName evidence="11">Glycosyltransferase family 31 protein</fullName>
    </recommendedName>
</protein>
<dbReference type="Gene3D" id="3.90.550.50">
    <property type="match status" value="1"/>
</dbReference>
<dbReference type="InterPro" id="IPR026050">
    <property type="entry name" value="C1GALT1/C1GALT1_chp1"/>
</dbReference>
<evidence type="ECO:0000256" key="6">
    <source>
        <dbReference type="ARBA" id="ARBA00023136"/>
    </source>
</evidence>
<evidence type="ECO:0000256" key="7">
    <source>
        <dbReference type="SAM" id="MobiDB-lite"/>
    </source>
</evidence>
<evidence type="ECO:0000313" key="10">
    <source>
        <dbReference type="Proteomes" id="UP000028045"/>
    </source>
</evidence>
<feature type="chain" id="PRO_5001770715" description="Glycosyltransferase family 31 protein" evidence="8">
    <location>
        <begin position="28"/>
        <end position="520"/>
    </location>
</feature>
<proteinExistence type="inferred from homology"/>
<evidence type="ECO:0000256" key="5">
    <source>
        <dbReference type="ARBA" id="ARBA00022989"/>
    </source>
</evidence>
<keyword evidence="3" id="KW-0812">Transmembrane</keyword>
<evidence type="ECO:0000256" key="1">
    <source>
        <dbReference type="ARBA" id="ARBA00004606"/>
    </source>
</evidence>
<keyword evidence="8" id="KW-0732">Signal</keyword>
<evidence type="ECO:0000256" key="4">
    <source>
        <dbReference type="ARBA" id="ARBA00022968"/>
    </source>
</evidence>
<evidence type="ECO:0000256" key="2">
    <source>
        <dbReference type="ARBA" id="ARBA00006462"/>
    </source>
</evidence>
<accession>A0A084AIB0</accession>
<comment type="similarity">
    <text evidence="2">Belongs to the glycosyltransferase 31 family. Beta3-Gal-T subfamily.</text>
</comment>
<dbReference type="PANTHER" id="PTHR23033">
    <property type="entry name" value="BETA1,3-GALACTOSYLTRANSFERASE"/>
    <property type="match status" value="1"/>
</dbReference>
<dbReference type="AlphaFoldDB" id="A0A084AIB0"/>
<feature type="compositionally biased region" description="Basic and acidic residues" evidence="7">
    <location>
        <begin position="385"/>
        <end position="399"/>
    </location>
</feature>
<evidence type="ECO:0000313" key="9">
    <source>
        <dbReference type="EMBL" id="KEY65039.1"/>
    </source>
</evidence>
<gene>
    <name evidence="9" type="ORF">S7711_07374</name>
</gene>